<sequence>MNRKLSVLLVICLLVYGFATIAEGSTSKVSRSNSHAQVFRLTANDVQTAYVKWGPGFCWTLNSEEIDALIIMLRKVRKEDIKPYHGPLPKGGPFQVSITTKLNEYFTFTAGVGGEGYVLCSPLERVYIPEFGEFMKPFIVRRASEAKNHTY</sequence>
<protein>
    <submittedName>
        <fullName evidence="1">Uncharacterized protein</fullName>
    </submittedName>
</protein>
<dbReference type="AlphaFoldDB" id="A0A839U0E4"/>
<evidence type="ECO:0000313" key="1">
    <source>
        <dbReference type="EMBL" id="MBB3132302.1"/>
    </source>
</evidence>
<gene>
    <name evidence="1" type="ORF">FHS19_007031</name>
</gene>
<dbReference type="EMBL" id="JACHXJ010000016">
    <property type="protein sequence ID" value="MBB3132302.1"/>
    <property type="molecule type" value="Genomic_DNA"/>
</dbReference>
<comment type="caution">
    <text evidence="1">The sequence shown here is derived from an EMBL/GenBank/DDBJ whole genome shotgun (WGS) entry which is preliminary data.</text>
</comment>
<accession>A0A839U0E4</accession>
<evidence type="ECO:0000313" key="2">
    <source>
        <dbReference type="Proteomes" id="UP000517523"/>
    </source>
</evidence>
<dbReference type="Proteomes" id="UP000517523">
    <property type="component" value="Unassembled WGS sequence"/>
</dbReference>
<reference evidence="1 2" key="1">
    <citation type="submission" date="2020-08" db="EMBL/GenBank/DDBJ databases">
        <title>Genomic Encyclopedia of Type Strains, Phase III (KMG-III): the genomes of soil and plant-associated and newly described type strains.</title>
        <authorList>
            <person name="Whitman W."/>
        </authorList>
    </citation>
    <scope>NUCLEOTIDE SEQUENCE [LARGE SCALE GENOMIC DNA]</scope>
    <source>
        <strain evidence="1 2">CECT 5831</strain>
    </source>
</reference>
<proteinExistence type="predicted"/>
<name>A0A839U0E4_9BACL</name>
<organism evidence="1 2">
    <name type="scientific">Paenibacillus rhizosphaerae</name>
    <dbReference type="NCBI Taxonomy" id="297318"/>
    <lineage>
        <taxon>Bacteria</taxon>
        <taxon>Bacillati</taxon>
        <taxon>Bacillota</taxon>
        <taxon>Bacilli</taxon>
        <taxon>Bacillales</taxon>
        <taxon>Paenibacillaceae</taxon>
        <taxon>Paenibacillus</taxon>
    </lineage>
</organism>
<dbReference type="RefSeq" id="WP_183588003.1">
    <property type="nucleotide sequence ID" value="NZ_JACHXJ010000016.1"/>
</dbReference>